<proteinExistence type="predicted"/>
<dbReference type="Proteomes" id="UP001227162">
    <property type="component" value="Unassembled WGS sequence"/>
</dbReference>
<accession>A0AAJ1U7W3</accession>
<feature type="chain" id="PRO_5042551453" evidence="1">
    <location>
        <begin position="18"/>
        <end position="138"/>
    </location>
</feature>
<organism evidence="2 3">
    <name type="scientific">Rhodalgimonas zhirmunskyi</name>
    <dbReference type="NCBI Taxonomy" id="2964767"/>
    <lineage>
        <taxon>Bacteria</taxon>
        <taxon>Pseudomonadati</taxon>
        <taxon>Pseudomonadota</taxon>
        <taxon>Alphaproteobacteria</taxon>
        <taxon>Rhodobacterales</taxon>
        <taxon>Roseobacteraceae</taxon>
        <taxon>Rhodalgimonas</taxon>
    </lineage>
</organism>
<evidence type="ECO:0000256" key="1">
    <source>
        <dbReference type="SAM" id="SignalP"/>
    </source>
</evidence>
<dbReference type="EMBL" id="JANFFA010000001">
    <property type="protein sequence ID" value="MDQ2093315.1"/>
    <property type="molecule type" value="Genomic_DNA"/>
</dbReference>
<evidence type="ECO:0000313" key="3">
    <source>
        <dbReference type="Proteomes" id="UP001227162"/>
    </source>
</evidence>
<feature type="signal peptide" evidence="1">
    <location>
        <begin position="1"/>
        <end position="17"/>
    </location>
</feature>
<dbReference type="RefSeq" id="WP_317624908.1">
    <property type="nucleotide sequence ID" value="NZ_JANFFA010000001.1"/>
</dbReference>
<protein>
    <submittedName>
        <fullName evidence="2">Uncharacterized protein</fullName>
    </submittedName>
</protein>
<reference evidence="2" key="1">
    <citation type="submission" date="2022-07" db="EMBL/GenBank/DDBJ databases">
        <authorList>
            <person name="Otstavnykh N."/>
            <person name="Isaeva M."/>
            <person name="Bystritskaya E."/>
        </authorList>
    </citation>
    <scope>NUCLEOTIDE SEQUENCE</scope>
    <source>
        <strain evidence="2">10Alg 79</strain>
    </source>
</reference>
<comment type="caution">
    <text evidence="2">The sequence shown here is derived from an EMBL/GenBank/DDBJ whole genome shotgun (WGS) entry which is preliminary data.</text>
</comment>
<name>A0AAJ1U7W3_9RHOB</name>
<dbReference type="AlphaFoldDB" id="A0AAJ1U7W3"/>
<reference evidence="2" key="2">
    <citation type="submission" date="2023-04" db="EMBL/GenBank/DDBJ databases">
        <title>'Rhodoalgimonas zhirmunskyi' gen. nov., isolated from a red alga.</title>
        <authorList>
            <person name="Nedashkovskaya O.I."/>
            <person name="Otstavnykh N.Y."/>
            <person name="Bystritskaya E.P."/>
            <person name="Balabanova L.A."/>
            <person name="Isaeva M.P."/>
        </authorList>
    </citation>
    <scope>NUCLEOTIDE SEQUENCE</scope>
    <source>
        <strain evidence="2">10Alg 79</strain>
    </source>
</reference>
<sequence>MLAAAGLSFVLGAQAHAAQTSVLFCRNVAKKDVEVIPPVLAVVLTDGWNAAIANPVSPDVYDNVRPVDVIENNSKRLRLSWKQNIAVKKRGFAGEGTVQFKLTVEKQNGKFRMSATGPMLFIPGNGWGSCIAVKARQK</sequence>
<evidence type="ECO:0000313" key="2">
    <source>
        <dbReference type="EMBL" id="MDQ2093315.1"/>
    </source>
</evidence>
<keyword evidence="1" id="KW-0732">Signal</keyword>
<gene>
    <name evidence="2" type="ORF">NOI20_04270</name>
</gene>
<keyword evidence="3" id="KW-1185">Reference proteome</keyword>